<dbReference type="PANTHER" id="PTHR10504">
    <property type="entry name" value="BACTERICIDAL PERMEABILITY-INCREASING BPI PROTEIN-RELATED"/>
    <property type="match status" value="1"/>
</dbReference>
<dbReference type="VEuPathDB" id="TriTrypDB:TcIL3000_0_27200"/>
<dbReference type="PANTHER" id="PTHR10504:SF131">
    <property type="entry name" value="BPI2 DOMAIN-CONTAINING PROTEIN"/>
    <property type="match status" value="1"/>
</dbReference>
<dbReference type="OMA" id="SECEGMI"/>
<protein>
    <submittedName>
        <fullName evidence="1">WGS project CAEQ00000000 data, annotated contig 1090</fullName>
    </submittedName>
</protein>
<proteinExistence type="predicted"/>
<comment type="caution">
    <text evidence="1">The sequence shown here is derived from an EMBL/GenBank/DDBJ whole genome shotgun (WGS) entry which is preliminary data.</text>
</comment>
<dbReference type="GO" id="GO:0008289">
    <property type="term" value="F:lipid binding"/>
    <property type="evidence" value="ECO:0007669"/>
    <property type="project" value="InterPro"/>
</dbReference>
<dbReference type="Proteomes" id="UP000000702">
    <property type="component" value="Unassembled WGS sequence"/>
</dbReference>
<reference evidence="2" key="1">
    <citation type="submission" date="2011-07" db="EMBL/GenBank/DDBJ databases">
        <title>Divergent evolution of antigenic variation in African trypanosomes.</title>
        <authorList>
            <person name="Jackson A.P."/>
            <person name="Berry A."/>
            <person name="Allison H.C."/>
            <person name="Burton P."/>
            <person name="Anderson J."/>
            <person name="Aslett M."/>
            <person name="Brown R."/>
            <person name="Corton N."/>
            <person name="Harris D."/>
            <person name="Hauser H."/>
            <person name="Gamble J."/>
            <person name="Gilderthorp R."/>
            <person name="McQuillan J."/>
            <person name="Quail M.A."/>
            <person name="Sanders M."/>
            <person name="Van Tonder A."/>
            <person name="Ginger M.L."/>
            <person name="Donelson J.E."/>
            <person name="Field M.C."/>
            <person name="Barry J.D."/>
            <person name="Berriman M."/>
            <person name="Hertz-Fowler C."/>
        </authorList>
    </citation>
    <scope>NUCLEOTIDE SEQUENCE [LARGE SCALE GENOMIC DNA]</scope>
    <source>
        <strain evidence="2">IL3000</strain>
    </source>
</reference>
<evidence type="ECO:0000313" key="1">
    <source>
        <dbReference type="EMBL" id="CCD11775.1"/>
    </source>
</evidence>
<dbReference type="EMBL" id="CAEQ01000452">
    <property type="protein sequence ID" value="CCD11775.1"/>
    <property type="molecule type" value="Genomic_DNA"/>
</dbReference>
<dbReference type="InterPro" id="IPR017943">
    <property type="entry name" value="Bactericidal_perm-incr_a/b_dom"/>
</dbReference>
<organism evidence="1 2">
    <name type="scientific">Trypanosoma congolense (strain IL3000)</name>
    <dbReference type="NCBI Taxonomy" id="1068625"/>
    <lineage>
        <taxon>Eukaryota</taxon>
        <taxon>Discoba</taxon>
        <taxon>Euglenozoa</taxon>
        <taxon>Kinetoplastea</taxon>
        <taxon>Metakinetoplastina</taxon>
        <taxon>Trypanosomatida</taxon>
        <taxon>Trypanosomatidae</taxon>
        <taxon>Trypanosoma</taxon>
        <taxon>Nannomonas</taxon>
    </lineage>
</organism>
<dbReference type="SUPFAM" id="SSF55394">
    <property type="entry name" value="Bactericidal permeability-increasing protein, BPI"/>
    <property type="match status" value="2"/>
</dbReference>
<gene>
    <name evidence="1" type="ORF">TCIL3000_0_27200</name>
</gene>
<dbReference type="AlphaFoldDB" id="F9W3Q2"/>
<dbReference type="InterPro" id="IPR032942">
    <property type="entry name" value="BPI/LBP/Plunc"/>
</dbReference>
<keyword evidence="2" id="KW-1185">Reference proteome</keyword>
<dbReference type="Gene3D" id="3.15.10.10">
    <property type="entry name" value="Bactericidal permeability-increasing protein, domain 1"/>
    <property type="match status" value="1"/>
</dbReference>
<evidence type="ECO:0000313" key="2">
    <source>
        <dbReference type="Proteomes" id="UP000000702"/>
    </source>
</evidence>
<name>F9W3Q2_TRYCI</name>
<sequence>MVAQRQALTPFTLTSRVAFSPSAGSMRGVLLLMCFAGILEELTEFTAAQPTYSKPTAGNLKIAVTDAAIAPVVPMFLKLLTNVVGNIKVPQQELSGVKLEEMQVHDIQFGNMSIKMVGNELLVSLWNITAAVPEARFDYDLFLISCSGKARTDVRDANASLKLMLSIGDDNLPIVTVEDMVVRFLNLAIVPTLEGWCKPADIIANILMKIFERGIVDYLQKHVPVVIEPLVKTLMVDTIRRLPITIVNPPNISDGRMELLLVINPDLPTEGTSTVTDTAELSAPLPERDVAIVCSFAAANNILRLVHRLVNSKALEPFIDIPEIYNSSLAETVYPNVFKLCPNCSLRIVAVLDSAPWLDMEGEEGFVISVGNVTLRLNMLLEGGSSINIMSTTLEAVANVTHLALMENSRADVQLASISVVLDTLTLMNRAPDLTKINGDIRALLNKIIIPVINKHERGVQSPFNLHDPLLLVSNGTYSFGLNAMAEYPLLSSLN</sequence>
<accession>F9W3Q2</accession>
<reference evidence="1 2" key="2">
    <citation type="journal article" date="2012" name="Proc. Natl. Acad. Sci. U.S.A.">
        <title>Antigenic diversity is generated by distinct evolutionary mechanisms in African trypanosome species.</title>
        <authorList>
            <person name="Jackson A.P."/>
            <person name="Berry A."/>
            <person name="Aslett M."/>
            <person name="Allison H.C."/>
            <person name="Burton P."/>
            <person name="Vavrova-Anderson J."/>
            <person name="Brown R."/>
            <person name="Browne H."/>
            <person name="Corton N."/>
            <person name="Hauser H."/>
            <person name="Gamble J."/>
            <person name="Gilderthorp R."/>
            <person name="Marcello L."/>
            <person name="McQuillan J."/>
            <person name="Otto T.D."/>
            <person name="Quail M.A."/>
            <person name="Sanders M.J."/>
            <person name="van Tonder A."/>
            <person name="Ginger M.L."/>
            <person name="Field M.C."/>
            <person name="Barry J.D."/>
            <person name="Hertz-Fowler C."/>
            <person name="Berriman M."/>
        </authorList>
    </citation>
    <scope>NUCLEOTIDE SEQUENCE [LARGE SCALE GENOMIC DNA]</scope>
    <source>
        <strain evidence="1 2">IL3000</strain>
    </source>
</reference>